<dbReference type="PANTHER" id="PTHR13976">
    <property type="entry name" value="HETEROGENEOUS NUCLEAR RIBONUCLEOPROTEIN-RELATED"/>
    <property type="match status" value="1"/>
</dbReference>
<dbReference type="Pfam" id="PF00076">
    <property type="entry name" value="RRM_1"/>
    <property type="match status" value="1"/>
</dbReference>
<evidence type="ECO:0000313" key="5">
    <source>
        <dbReference type="EMBL" id="KAB0377735.1"/>
    </source>
</evidence>
<dbReference type="InterPro" id="IPR012677">
    <property type="entry name" value="Nucleotide-bd_a/b_plait_sf"/>
</dbReference>
<evidence type="ECO:0000256" key="3">
    <source>
        <dbReference type="PROSITE-ProRule" id="PRU00176"/>
    </source>
</evidence>
<gene>
    <name evidence="5" type="ORF">FD755_009313</name>
</gene>
<reference evidence="5 6" key="1">
    <citation type="submission" date="2019-06" db="EMBL/GenBank/DDBJ databases">
        <title>Discovery of a novel chromosome fission-fusion reversal in muntjac.</title>
        <authorList>
            <person name="Mudd A.B."/>
            <person name="Bredeson J.V."/>
            <person name="Baum R."/>
            <person name="Hockemeyer D."/>
            <person name="Rokhsar D.S."/>
        </authorList>
    </citation>
    <scope>NUCLEOTIDE SEQUENCE [LARGE SCALE GENOMIC DNA]</scope>
    <source>
        <strain evidence="5">UCam_UCB_Mr</strain>
        <tissue evidence="5">Fibroblast cell line</tissue>
    </source>
</reference>
<protein>
    <recommendedName>
        <fullName evidence="4">RRM domain-containing protein</fullName>
    </recommendedName>
</protein>
<feature type="non-terminal residue" evidence="5">
    <location>
        <position position="331"/>
    </location>
</feature>
<dbReference type="Gene3D" id="3.30.70.330">
    <property type="match status" value="3"/>
</dbReference>
<dbReference type="InterPro" id="IPR050666">
    <property type="entry name" value="ESRP"/>
</dbReference>
<keyword evidence="2 3" id="KW-0694">RNA-binding</keyword>
<dbReference type="AlphaFoldDB" id="A0A5N3XWC7"/>
<sequence>MLGTEDRRRGECSSFFFFFFFSDCKIQNGAQGICFIYTREGGPSGEAFAELESEDESRLASDGFVWLRRLPFGYSKEGIVQFFAGLEIVPSGLTLPVDFQGRSTGQAFMCFASQEIAEKALKKHKERTGRRYIGILKSSGADHGGADCRRTRRGAYCGGYGGYDHYDGYGFGNARSQITGMVALLSGGHRGTGHSAHTQGLPHRATENGTYNPFSPPNPVRAHIETGPDGRVTGEADDEFATHEDAVAAMSKDKANTQRRYAELLLTSTAGASGGVYANPSCYGGLASQQLSGGYGGGHGGQSSMVDMTNQGAVNSSCCSSGSRTSVGVDG</sequence>
<evidence type="ECO:0000256" key="2">
    <source>
        <dbReference type="ARBA" id="ARBA00022884"/>
    </source>
</evidence>
<dbReference type="EMBL" id="VCEB01000004">
    <property type="protein sequence ID" value="KAB0377735.1"/>
    <property type="molecule type" value="Genomic_DNA"/>
</dbReference>
<dbReference type="InterPro" id="IPR000504">
    <property type="entry name" value="RRM_dom"/>
</dbReference>
<dbReference type="SUPFAM" id="SSF54928">
    <property type="entry name" value="RNA-binding domain, RBD"/>
    <property type="match status" value="2"/>
</dbReference>
<evidence type="ECO:0000259" key="4">
    <source>
        <dbReference type="PROSITE" id="PS50102"/>
    </source>
</evidence>
<evidence type="ECO:0000313" key="6">
    <source>
        <dbReference type="Proteomes" id="UP000326062"/>
    </source>
</evidence>
<accession>A0A5N3XWC7</accession>
<dbReference type="PROSITE" id="PS50102">
    <property type="entry name" value="RRM"/>
    <property type="match status" value="1"/>
</dbReference>
<keyword evidence="6" id="KW-1185">Reference proteome</keyword>
<name>A0A5N3XWC7_MUNRE</name>
<comment type="caution">
    <text evidence="5">The sequence shown here is derived from an EMBL/GenBank/DDBJ whole genome shotgun (WGS) entry which is preliminary data.</text>
</comment>
<keyword evidence="1" id="KW-0677">Repeat</keyword>
<feature type="domain" description="RRM" evidence="4">
    <location>
        <begin position="63"/>
        <end position="140"/>
    </location>
</feature>
<dbReference type="InterPro" id="IPR035979">
    <property type="entry name" value="RBD_domain_sf"/>
</dbReference>
<dbReference type="GO" id="GO:0003723">
    <property type="term" value="F:RNA binding"/>
    <property type="evidence" value="ECO:0007669"/>
    <property type="project" value="UniProtKB-UniRule"/>
</dbReference>
<evidence type="ECO:0000256" key="1">
    <source>
        <dbReference type="ARBA" id="ARBA00022737"/>
    </source>
</evidence>
<dbReference type="Proteomes" id="UP000326062">
    <property type="component" value="Chromosome 4"/>
</dbReference>
<proteinExistence type="predicted"/>
<organism evidence="5 6">
    <name type="scientific">Muntiacus reevesi</name>
    <name type="common">Reeves' muntjac</name>
    <name type="synonym">Cervus reevesi</name>
    <dbReference type="NCBI Taxonomy" id="9886"/>
    <lineage>
        <taxon>Eukaryota</taxon>
        <taxon>Metazoa</taxon>
        <taxon>Chordata</taxon>
        <taxon>Craniata</taxon>
        <taxon>Vertebrata</taxon>
        <taxon>Euteleostomi</taxon>
        <taxon>Mammalia</taxon>
        <taxon>Eutheria</taxon>
        <taxon>Laurasiatheria</taxon>
        <taxon>Artiodactyla</taxon>
        <taxon>Ruminantia</taxon>
        <taxon>Pecora</taxon>
        <taxon>Cervidae</taxon>
        <taxon>Muntiacinae</taxon>
        <taxon>Muntiacus</taxon>
    </lineage>
</organism>